<proteinExistence type="predicted"/>
<evidence type="ECO:0000313" key="9">
    <source>
        <dbReference type="EMBL" id="OWQ69818.1"/>
    </source>
</evidence>
<dbReference type="EMBL" id="CP067993">
    <property type="protein sequence ID" value="QQQ41334.1"/>
    <property type="molecule type" value="Genomic_DNA"/>
</dbReference>
<keyword evidence="1" id="KW-0472">Membrane</keyword>
<evidence type="ECO:0000313" key="16">
    <source>
        <dbReference type="Proteomes" id="UP000515598"/>
    </source>
</evidence>
<sequence>MRFNLVAAVLLILIGLFMLASNLGWTHLNLSKLLLTWWPVALVGVGIAMLFGRGK</sequence>
<dbReference type="Proteomes" id="UP000634179">
    <property type="component" value="Unassembled WGS sequence"/>
</dbReference>
<dbReference type="EMBL" id="JAVSKO010000006">
    <property type="protein sequence ID" value="MDT3469511.1"/>
    <property type="molecule type" value="Genomic_DNA"/>
</dbReference>
<evidence type="ECO:0000313" key="11">
    <source>
        <dbReference type="EMBL" id="QNG77252.1"/>
    </source>
</evidence>
<dbReference type="Proteomes" id="UP000037632">
    <property type="component" value="Unassembled WGS sequence"/>
</dbReference>
<gene>
    <name evidence="9" type="ORF">CEE63_19665</name>
    <name evidence="10" type="ORF">CEK00_07280</name>
    <name evidence="11" type="ORF">GPNADHDJ_01435</name>
    <name evidence="4" type="ORF">I5U57_13125</name>
    <name evidence="5" type="ORF">I5U67_11845</name>
    <name evidence="6" type="ORF">I5V89_08250</name>
    <name evidence="12" type="ORF">JJL50_15440</name>
    <name evidence="7" type="ORF">ROV92_16140</name>
    <name evidence="8" type="ORF">U4I38_10650</name>
    <name evidence="3" type="ORF">VL23_01550</name>
</gene>
<evidence type="ECO:0000259" key="2">
    <source>
        <dbReference type="Pfam" id="PF18917"/>
    </source>
</evidence>
<dbReference type="Proteomes" id="UP000216433">
    <property type="component" value="Unassembled WGS sequence"/>
</dbReference>
<reference evidence="12 17" key="6">
    <citation type="submission" date="2021-01" db="EMBL/GenBank/DDBJ databases">
        <title>Genome Characterization of a novel Stenotrophomonas isolate with high keratinase activity.</title>
        <authorList>
            <person name="Cao Z.-J."/>
        </authorList>
    </citation>
    <scope>NUCLEOTIDE SEQUENCE [LARGE SCALE GENOMIC DNA]</scope>
    <source>
        <strain evidence="12 17">DHHJ</strain>
    </source>
</reference>
<dbReference type="Proteomes" id="UP001251948">
    <property type="component" value="Unassembled WGS sequence"/>
</dbReference>
<evidence type="ECO:0000313" key="5">
    <source>
        <dbReference type="EMBL" id="MBH1652858.1"/>
    </source>
</evidence>
<accession>A0A0H2QPT9</accession>
<evidence type="ECO:0000313" key="6">
    <source>
        <dbReference type="EMBL" id="MBH1789870.1"/>
    </source>
</evidence>
<keyword evidence="1" id="KW-0812">Transmembrane</keyword>
<dbReference type="Pfam" id="PF18917">
    <property type="entry name" value="LiaI-LiaF-like_TM1"/>
    <property type="match status" value="1"/>
</dbReference>
<evidence type="ECO:0000256" key="1">
    <source>
        <dbReference type="SAM" id="Phobius"/>
    </source>
</evidence>
<evidence type="ECO:0000313" key="14">
    <source>
        <dbReference type="Proteomes" id="UP000197090"/>
    </source>
</evidence>
<dbReference type="Proteomes" id="UP000596095">
    <property type="component" value="Chromosome"/>
</dbReference>
<reference evidence="3 13" key="1">
    <citation type="journal article" date="2015" name="Antimicrob. Agents Chemother.">
        <title>Whole-Genome Sequencing Identifies Emergence of a Quinolone Resistance Mutation in a Case of Stenotrophomonas maltophilia Bacteremia.</title>
        <authorList>
            <person name="Pak T.R."/>
            <person name="Altman D.R."/>
            <person name="Attie O."/>
            <person name="Sebra R."/>
            <person name="Hamula C.L."/>
            <person name="Lewis M."/>
            <person name="Deikus G."/>
            <person name="Newman L.C."/>
            <person name="Fang G."/>
            <person name="Hand J."/>
            <person name="Papel G."/>
            <person name="Wallach F."/>
            <person name="Schadt E.E."/>
            <person name="Huprikar S."/>
            <person name="van Bakel H."/>
            <person name="Kasarskis A."/>
            <person name="Bashir A."/>
        </authorList>
    </citation>
    <scope>NUCLEOTIDE SEQUENCE [LARGE SCALE GENOMIC DNA]</scope>
    <source>
        <strain evidence="3 13">ISMMS6</strain>
    </source>
</reference>
<evidence type="ECO:0000313" key="13">
    <source>
        <dbReference type="Proteomes" id="UP000037632"/>
    </source>
</evidence>
<organism evidence="10 15">
    <name type="scientific">Stenotrophomonas maltophilia</name>
    <name type="common">Pseudomonas maltophilia</name>
    <name type="synonym">Xanthomonas maltophilia</name>
    <dbReference type="NCBI Taxonomy" id="40324"/>
    <lineage>
        <taxon>Bacteria</taxon>
        <taxon>Pseudomonadati</taxon>
        <taxon>Pseudomonadota</taxon>
        <taxon>Gammaproteobacteria</taxon>
        <taxon>Lysobacterales</taxon>
        <taxon>Lysobacteraceae</taxon>
        <taxon>Stenotrophomonas</taxon>
        <taxon>Stenotrophomonas maltophilia group</taxon>
    </lineage>
</organism>
<dbReference type="EMBL" id="NIVX01000111">
    <property type="protein sequence ID" value="OWQ69818.1"/>
    <property type="molecule type" value="Genomic_DNA"/>
</dbReference>
<feature type="transmembrane region" description="Helical" evidence="1">
    <location>
        <begin position="36"/>
        <end position="52"/>
    </location>
</feature>
<reference evidence="10 15" key="2">
    <citation type="submission" date="2017-06" db="EMBL/GenBank/DDBJ databases">
        <title>Genome sequencing and assembly of Stenotrophomonas maltophilia DF07.</title>
        <authorList>
            <person name="Iyer R."/>
        </authorList>
    </citation>
    <scope>NUCLEOTIDE SEQUENCE [LARGE SCALE GENOMIC DNA]</scope>
    <source>
        <strain evidence="10 15">DF07</strain>
    </source>
</reference>
<name>A0A0H2QPT9_STEMA</name>
<dbReference type="EMBL" id="JADUNP010000022">
    <property type="protein sequence ID" value="MBH1652858.1"/>
    <property type="molecule type" value="Genomic_DNA"/>
</dbReference>
<dbReference type="GeneID" id="93742888"/>
<dbReference type="EMBL" id="JAXRVB010000009">
    <property type="protein sequence ID" value="MDZ5764930.1"/>
    <property type="molecule type" value="Genomic_DNA"/>
</dbReference>
<evidence type="ECO:0000313" key="8">
    <source>
        <dbReference type="EMBL" id="MDZ5764930.1"/>
    </source>
</evidence>
<evidence type="ECO:0000313" key="15">
    <source>
        <dbReference type="Proteomes" id="UP000216433"/>
    </source>
</evidence>
<evidence type="ECO:0000313" key="17">
    <source>
        <dbReference type="Proteomes" id="UP000596095"/>
    </source>
</evidence>
<keyword evidence="1" id="KW-1133">Transmembrane helix</keyword>
<reference evidence="9 14" key="3">
    <citation type="submission" date="2017-06" db="EMBL/GenBank/DDBJ databases">
        <authorList>
            <person name="Kim H.J."/>
            <person name="Triplett B.A."/>
        </authorList>
    </citation>
    <scope>NUCLEOTIDE SEQUENCE [LARGE SCALE GENOMIC DNA]</scope>
    <source>
        <strain evidence="9 14">594</strain>
    </source>
</reference>
<dbReference type="EMBL" id="NJGC01000006">
    <property type="protein sequence ID" value="PAM72584.1"/>
    <property type="molecule type" value="Genomic_DNA"/>
</dbReference>
<reference evidence="8" key="8">
    <citation type="submission" date="2023-12" db="EMBL/GenBank/DDBJ databases">
        <title>'Antibacterial potential of Stenotrophomonas maltophilia cystic fibrosis isolates' (manuscript under preparation).</title>
        <authorList>
            <person name="Crisan C.V."/>
            <person name="Pettis M."/>
            <person name="Goldberg J.B."/>
        </authorList>
    </citation>
    <scope>NUCLEOTIDE SEQUENCE</scope>
    <source>
        <strain evidence="8">CCV129</strain>
    </source>
</reference>
<dbReference type="EMBL" id="CP060025">
    <property type="protein sequence ID" value="QNG77252.1"/>
    <property type="molecule type" value="Genomic_DNA"/>
</dbReference>
<protein>
    <submittedName>
        <fullName evidence="7">DUF5668 domain-containing protein</fullName>
    </submittedName>
    <submittedName>
        <fullName evidence="3">Membrane protein</fullName>
    </submittedName>
</protein>
<evidence type="ECO:0000313" key="7">
    <source>
        <dbReference type="EMBL" id="MDT3469511.1"/>
    </source>
</evidence>
<dbReference type="Proteomes" id="UP000625930">
    <property type="component" value="Unassembled WGS sequence"/>
</dbReference>
<dbReference type="Proteomes" id="UP000616785">
    <property type="component" value="Unassembled WGS sequence"/>
</dbReference>
<dbReference type="Proteomes" id="UP000515598">
    <property type="component" value="Chromosome"/>
</dbReference>
<reference evidence="7" key="7">
    <citation type="submission" date="2023-07" db="EMBL/GenBank/DDBJ databases">
        <title>Comparative genomics of clinical Stenotrophomonas maltophilia isolates reveals regions of diversity which correlate with colonization and persistence in vivo.</title>
        <authorList>
            <person name="Mcdaniel M.S."/>
            <person name="Swords W.E."/>
            <person name="Sumpter N.A."/>
            <person name="Lindgren N.R."/>
            <person name="Billiot C.E."/>
        </authorList>
    </citation>
    <scope>NUCLEOTIDE SEQUENCE</scope>
    <source>
        <strain evidence="7">Ism4</strain>
    </source>
</reference>
<dbReference type="EMBL" id="JADUNO010000043">
    <property type="protein sequence ID" value="MBH1640389.1"/>
    <property type="molecule type" value="Genomic_DNA"/>
</dbReference>
<reference evidence="11 16" key="4">
    <citation type="submission" date="2020-08" db="EMBL/GenBank/DDBJ databases">
        <title>Phenotypic and transcriptomic analysis of seven clinical Stenotrophomonas maltophilia isolates identify a small set of shared and commonly regulated genes involved in biofilm lifestyle.</title>
        <authorList>
            <person name="Alio I."/>
            <person name="Gudzuhn M."/>
            <person name="Streit W."/>
        </authorList>
    </citation>
    <scope>NUCLEOTIDE SEQUENCE [LARGE SCALE GENOMIC DNA]</scope>
    <source>
        <strain evidence="11 16">UHH_SKK55</strain>
    </source>
</reference>
<evidence type="ECO:0000313" key="12">
    <source>
        <dbReference type="EMBL" id="QQQ41334.1"/>
    </source>
</evidence>
<evidence type="ECO:0000313" key="3">
    <source>
        <dbReference type="EMBL" id="KOO82015.1"/>
    </source>
</evidence>
<dbReference type="EMBL" id="JZIW01000001">
    <property type="protein sequence ID" value="KOO82015.1"/>
    <property type="molecule type" value="Genomic_DNA"/>
</dbReference>
<dbReference type="EMBL" id="JADUOV010000005">
    <property type="protein sequence ID" value="MBH1789870.1"/>
    <property type="molecule type" value="Genomic_DNA"/>
</dbReference>
<evidence type="ECO:0000313" key="10">
    <source>
        <dbReference type="EMBL" id="PAM72584.1"/>
    </source>
</evidence>
<dbReference type="InterPro" id="IPR043726">
    <property type="entry name" value="LiaI-LiaF-like_TM1"/>
</dbReference>
<dbReference type="Proteomes" id="UP000197090">
    <property type="component" value="Unassembled WGS sequence"/>
</dbReference>
<reference evidence="4" key="5">
    <citation type="submission" date="2020-11" db="EMBL/GenBank/DDBJ databases">
        <title>Enhanced detection system for hospital associated transmission using whole genome sequencing surveillance.</title>
        <authorList>
            <person name="Harrison L.H."/>
            <person name="Van Tyne D."/>
            <person name="Marsh J.W."/>
            <person name="Griffith M.P."/>
            <person name="Snyder D.J."/>
            <person name="Cooper V.S."/>
            <person name="Mustapha M."/>
        </authorList>
    </citation>
    <scope>NUCLEOTIDE SEQUENCE</scope>
    <source>
        <strain evidence="6">STEN00053</strain>
        <strain evidence="5">STEN00091</strain>
        <strain evidence="4">STEN00092</strain>
    </source>
</reference>
<dbReference type="AlphaFoldDB" id="A0A0H2QPT9"/>
<evidence type="ECO:0000313" key="4">
    <source>
        <dbReference type="EMBL" id="MBH1640389.1"/>
    </source>
</evidence>
<dbReference type="Proteomes" id="UP001288387">
    <property type="component" value="Unassembled WGS sequence"/>
</dbReference>
<dbReference type="RefSeq" id="WP_005418011.1">
    <property type="nucleotide sequence ID" value="NZ_AP021867.1"/>
</dbReference>
<feature type="domain" description="LiaI-LiaF-like transmembrane region" evidence="2">
    <location>
        <begin position="6"/>
        <end position="50"/>
    </location>
</feature>